<feature type="compositionally biased region" description="Low complexity" evidence="1">
    <location>
        <begin position="842"/>
        <end position="854"/>
    </location>
</feature>
<feature type="compositionally biased region" description="Polar residues" evidence="1">
    <location>
        <begin position="633"/>
        <end position="645"/>
    </location>
</feature>
<feature type="region of interest" description="Disordered" evidence="1">
    <location>
        <begin position="405"/>
        <end position="474"/>
    </location>
</feature>
<evidence type="ECO:0008006" key="3">
    <source>
        <dbReference type="Google" id="ProtNLM"/>
    </source>
</evidence>
<feature type="compositionally biased region" description="Basic and acidic residues" evidence="1">
    <location>
        <begin position="618"/>
        <end position="628"/>
    </location>
</feature>
<dbReference type="AlphaFoldDB" id="A0A8C0DA36"/>
<dbReference type="PANTHER" id="PTHR15964:SF0">
    <property type="entry name" value="APOLIPOPROTEIN B RECEPTOR"/>
    <property type="match status" value="1"/>
</dbReference>
<feature type="compositionally biased region" description="Basic and acidic residues" evidence="1">
    <location>
        <begin position="514"/>
        <end position="540"/>
    </location>
</feature>
<feature type="compositionally biased region" description="Polar residues" evidence="1">
    <location>
        <begin position="786"/>
        <end position="805"/>
    </location>
</feature>
<dbReference type="GO" id="GO:0016020">
    <property type="term" value="C:membrane"/>
    <property type="evidence" value="ECO:0007669"/>
    <property type="project" value="TreeGrafter"/>
</dbReference>
<dbReference type="GO" id="GO:0006641">
    <property type="term" value="P:triglyceride metabolic process"/>
    <property type="evidence" value="ECO:0007669"/>
    <property type="project" value="TreeGrafter"/>
</dbReference>
<feature type="region of interest" description="Disordered" evidence="1">
    <location>
        <begin position="507"/>
        <end position="930"/>
    </location>
</feature>
<dbReference type="OMA" id="GTHQGDT"/>
<dbReference type="GeneTree" id="ENSGT00530000065031"/>
<feature type="compositionally biased region" description="Basic and acidic residues" evidence="1">
    <location>
        <begin position="290"/>
        <end position="302"/>
    </location>
</feature>
<feature type="compositionally biased region" description="Basic and acidic residues" evidence="1">
    <location>
        <begin position="138"/>
        <end position="154"/>
    </location>
</feature>
<name>A0A8C0DA36_BALMU</name>
<feature type="compositionally biased region" description="Basic and acidic residues" evidence="1">
    <location>
        <begin position="665"/>
        <end position="686"/>
    </location>
</feature>
<feature type="compositionally biased region" description="Acidic residues" evidence="1">
    <location>
        <begin position="319"/>
        <end position="345"/>
    </location>
</feature>
<feature type="compositionally biased region" description="Low complexity" evidence="1">
    <location>
        <begin position="901"/>
        <end position="913"/>
    </location>
</feature>
<proteinExistence type="predicted"/>
<feature type="compositionally biased region" description="Basic and acidic residues" evidence="1">
    <location>
        <begin position="551"/>
        <end position="561"/>
    </location>
</feature>
<dbReference type="GO" id="GO:0030229">
    <property type="term" value="F:very-low-density lipoprotein particle receptor activity"/>
    <property type="evidence" value="ECO:0007669"/>
    <property type="project" value="TreeGrafter"/>
</dbReference>
<accession>A0A8C0DA36</accession>
<feature type="compositionally biased region" description="Gly residues" evidence="1">
    <location>
        <begin position="70"/>
        <end position="87"/>
    </location>
</feature>
<evidence type="ECO:0000256" key="1">
    <source>
        <dbReference type="SAM" id="MobiDB-lite"/>
    </source>
</evidence>
<dbReference type="InterPro" id="IPR026158">
    <property type="entry name" value="ApolipoprotB_rcpt"/>
</dbReference>
<feature type="compositionally biased region" description="Basic and acidic residues" evidence="1">
    <location>
        <begin position="415"/>
        <end position="438"/>
    </location>
</feature>
<organism evidence="2">
    <name type="scientific">Balaenoptera musculus</name>
    <name type="common">Blue whale</name>
    <dbReference type="NCBI Taxonomy" id="9771"/>
    <lineage>
        <taxon>Eukaryota</taxon>
        <taxon>Metazoa</taxon>
        <taxon>Chordata</taxon>
        <taxon>Craniata</taxon>
        <taxon>Vertebrata</taxon>
        <taxon>Euteleostomi</taxon>
        <taxon>Mammalia</taxon>
        <taxon>Eutheria</taxon>
        <taxon>Laurasiatheria</taxon>
        <taxon>Artiodactyla</taxon>
        <taxon>Whippomorpha</taxon>
        <taxon>Cetacea</taxon>
        <taxon>Mysticeti</taxon>
        <taxon>Balaenopteridae</taxon>
        <taxon>Balaenoptera</taxon>
    </lineage>
</organism>
<feature type="region of interest" description="Disordered" evidence="1">
    <location>
        <begin position="60"/>
        <end position="367"/>
    </location>
</feature>
<feature type="compositionally biased region" description="Basic and acidic residues" evidence="1">
    <location>
        <begin position="166"/>
        <end position="178"/>
    </location>
</feature>
<dbReference type="GO" id="GO:0006869">
    <property type="term" value="P:lipid transport"/>
    <property type="evidence" value="ECO:0007669"/>
    <property type="project" value="InterPro"/>
</dbReference>
<dbReference type="Ensembl" id="ENSBMST00010020403.1">
    <property type="protein sequence ID" value="ENSBMSP00010018463.1"/>
    <property type="gene ID" value="ENSBMSG00010013388.1"/>
</dbReference>
<dbReference type="PANTHER" id="PTHR15964">
    <property type="entry name" value="APOLIPOPROTEIN B48 RECEPTOR"/>
    <property type="match status" value="1"/>
</dbReference>
<evidence type="ECO:0000313" key="2">
    <source>
        <dbReference type="Ensembl" id="ENSBMSP00010018463.1"/>
    </source>
</evidence>
<protein>
    <recommendedName>
        <fullName evidence="3">Apolipoprotein B receptor</fullName>
    </recommendedName>
</protein>
<feature type="compositionally biased region" description="Acidic residues" evidence="1">
    <location>
        <begin position="687"/>
        <end position="696"/>
    </location>
</feature>
<reference evidence="2" key="1">
    <citation type="submission" date="2023-09" db="UniProtKB">
        <authorList>
            <consortium name="Ensembl"/>
        </authorList>
    </citation>
    <scope>IDENTIFICATION</scope>
</reference>
<feature type="compositionally biased region" description="Basic and acidic residues" evidence="1">
    <location>
        <begin position="201"/>
        <end position="230"/>
    </location>
</feature>
<sequence>MDFLRLHLPGLHQALRGALESFSTFVSYLMGDDVPTAERREACAAEELGEVAARRLGGKVEEEAQEAVEGLGGSQSKGDGGLRGPGEAGRCQEESSATEQTWGGGEGSSHGSQADRQDTGAWEAATATRCQHSSIPLEPRKKSEAGSEAGRDRSSQAQDSQQPDEQEVKREETLRTWEREEEEEEVRATEPGVAGGAESEGTWHKELERKVSVDGQKVAEDRKESEHGVDETAAEEIQGPGAKGAGREEEVVVVRGGQSTRAQGTQEPGAESEDRETSGREEADLPGVGETEHGAVPRERIPECTGRVWALEETSKGDQEEEEVDENREAEVTEEGQESEAEGGEGFEGQADQAEEEAMERQDSKIRAAQTSLKEVVQAEEAEEQQKSCWAAEAELLQDKVANEAEGDVDLEATPEARPKKEFSRERGEEKAETRGEALEVGWGGLEHRVTEGQEPELVGGPQTPTEQPEEGQVCKEELWSIPALSREETDRSLEEYPRNVGYVEPNSSVAEAWEDRRRDVETGNTREEKADAEEGKEEATGGQAPVAEAEGGRESARPEVPEAGGEWMKGEAPGAENQELGGRQGAEAGTVQSLGESDITETKEEEVEAAVPWGADRTSRRGWRLEAEAPSLQDSNDMETNSLATEIVEDKAALDGRAPGTGDRPGREAEEAFGRDRDSEGREEAGGGEDLVEAAEGEKTGGQEFGLEGSAEEEVPGRGGQGEASEATRAGEPGGEQAEVEESVVAEGSWGMDGVTSGSQVVRVEGLPGGHTLGEEEAGGWQAREQGQSLEDVQGQEDQSTNQDPAEAEPGPCGEATGSARGGAHSSWSEALLPGSCLDVSVPRSRVLLSRSSSQRRSRPSFRRTPAPEQPEEPPSPPPEGELVAPEQRLLEPEHPPEPSSSSPEGTPLPGEVTGLGWGGARLGQPKPQ</sequence>